<feature type="modified residue" description="4-aspartylphosphate" evidence="5">
    <location>
        <position position="58"/>
    </location>
</feature>
<dbReference type="Proteomes" id="UP000361468">
    <property type="component" value="Unassembled WGS sequence"/>
</dbReference>
<evidence type="ECO:0000256" key="5">
    <source>
        <dbReference type="PROSITE-ProRule" id="PRU00169"/>
    </source>
</evidence>
<dbReference type="PANTHER" id="PTHR43214:SF41">
    <property type="entry name" value="NITRATE_NITRITE RESPONSE REGULATOR PROTEIN NARP"/>
    <property type="match status" value="1"/>
</dbReference>
<dbReference type="CDD" id="cd17535">
    <property type="entry name" value="REC_NarL-like"/>
    <property type="match status" value="1"/>
</dbReference>
<evidence type="ECO:0000256" key="1">
    <source>
        <dbReference type="ARBA" id="ARBA00022553"/>
    </source>
</evidence>
<keyword evidence="2" id="KW-0805">Transcription regulation</keyword>
<sequence length="214" mass="23923">MSLTTIKILIADDHAIVRTGFKQFIADEQDMEVLGEASSGDEVIRAVRDTAFDVVLLDIAMPDKNGIDTLRVIKQLRPEQGVLFLSTYPEAQYAVNLLRAGANGYLMKDAAPEEIIRAIRTVARGHRYVSEVTADLLAQKLDQPVDEPMHEQLSEREFQVFCKLAQGRTPTEIADELHLSVKTVSTYRARVLEKMHLKTNADLTLYALKNGLIS</sequence>
<dbReference type="Gene3D" id="3.40.50.2300">
    <property type="match status" value="1"/>
</dbReference>
<dbReference type="PRINTS" id="PR00038">
    <property type="entry name" value="HTHLUXR"/>
</dbReference>
<dbReference type="EMBL" id="CABPSO010000006">
    <property type="protein sequence ID" value="VVE66656.1"/>
    <property type="molecule type" value="Genomic_DNA"/>
</dbReference>
<dbReference type="OrthoDB" id="9816469at2"/>
<dbReference type="PROSITE" id="PS50043">
    <property type="entry name" value="HTH_LUXR_2"/>
    <property type="match status" value="1"/>
</dbReference>
<dbReference type="SMART" id="SM00448">
    <property type="entry name" value="REC"/>
    <property type="match status" value="1"/>
</dbReference>
<name>A0A378YUN1_9BURK</name>
<evidence type="ECO:0000256" key="3">
    <source>
        <dbReference type="ARBA" id="ARBA00023125"/>
    </source>
</evidence>
<dbReference type="PANTHER" id="PTHR43214">
    <property type="entry name" value="TWO-COMPONENT RESPONSE REGULATOR"/>
    <property type="match status" value="1"/>
</dbReference>
<dbReference type="InterPro" id="IPR058245">
    <property type="entry name" value="NreC/VraR/RcsB-like_REC"/>
</dbReference>
<dbReference type="GO" id="GO:0006355">
    <property type="term" value="P:regulation of DNA-templated transcription"/>
    <property type="evidence" value="ECO:0007669"/>
    <property type="project" value="InterPro"/>
</dbReference>
<feature type="domain" description="Response regulatory" evidence="7">
    <location>
        <begin position="7"/>
        <end position="123"/>
    </location>
</feature>
<feature type="domain" description="HTH luxR-type" evidence="6">
    <location>
        <begin position="146"/>
        <end position="211"/>
    </location>
</feature>
<dbReference type="Pfam" id="PF00072">
    <property type="entry name" value="Response_reg"/>
    <property type="match status" value="1"/>
</dbReference>
<evidence type="ECO:0000259" key="6">
    <source>
        <dbReference type="PROSITE" id="PS50043"/>
    </source>
</evidence>
<proteinExistence type="predicted"/>
<dbReference type="STRING" id="93220.A6P55_16890"/>
<evidence type="ECO:0000313" key="10">
    <source>
        <dbReference type="Proteomes" id="UP000254573"/>
    </source>
</evidence>
<keyword evidence="11" id="KW-1185">Reference proteome</keyword>
<dbReference type="InterPro" id="IPR001789">
    <property type="entry name" value="Sig_transdc_resp-reg_receiver"/>
</dbReference>
<dbReference type="GO" id="GO:0000160">
    <property type="term" value="P:phosphorelay signal transduction system"/>
    <property type="evidence" value="ECO:0007669"/>
    <property type="project" value="InterPro"/>
</dbReference>
<dbReference type="RefSeq" id="WP_029754293.1">
    <property type="nucleotide sequence ID" value="NZ_CABPSO010000006.1"/>
</dbReference>
<dbReference type="InterPro" id="IPR000792">
    <property type="entry name" value="Tscrpt_reg_LuxR_C"/>
</dbReference>
<evidence type="ECO:0000256" key="2">
    <source>
        <dbReference type="ARBA" id="ARBA00023015"/>
    </source>
</evidence>
<dbReference type="KEGG" id="ppnm:LV28_20210"/>
<dbReference type="SMART" id="SM00421">
    <property type="entry name" value="HTH_LUXR"/>
    <property type="match status" value="1"/>
</dbReference>
<evidence type="ECO:0000256" key="4">
    <source>
        <dbReference type="ARBA" id="ARBA00023163"/>
    </source>
</evidence>
<dbReference type="Pfam" id="PF00196">
    <property type="entry name" value="GerE"/>
    <property type="match status" value="1"/>
</dbReference>
<organism evidence="8 10">
    <name type="scientific">Pandoraea pnomenusa</name>
    <dbReference type="NCBI Taxonomy" id="93220"/>
    <lineage>
        <taxon>Bacteria</taxon>
        <taxon>Pseudomonadati</taxon>
        <taxon>Pseudomonadota</taxon>
        <taxon>Betaproteobacteria</taxon>
        <taxon>Burkholderiales</taxon>
        <taxon>Burkholderiaceae</taxon>
        <taxon>Pandoraea</taxon>
    </lineage>
</organism>
<keyword evidence="1 5" id="KW-0597">Phosphoprotein</keyword>
<dbReference type="CDD" id="cd06170">
    <property type="entry name" value="LuxR_C_like"/>
    <property type="match status" value="1"/>
</dbReference>
<keyword evidence="4" id="KW-0804">Transcription</keyword>
<dbReference type="InterPro" id="IPR039420">
    <property type="entry name" value="WalR-like"/>
</dbReference>
<protein>
    <submittedName>
        <fullName evidence="9">LuxR family transcriptional regulator</fullName>
    </submittedName>
    <submittedName>
        <fullName evidence="8">Response regulator uvrY</fullName>
    </submittedName>
</protein>
<dbReference type="InterPro" id="IPR016032">
    <property type="entry name" value="Sig_transdc_resp-reg_C-effctor"/>
</dbReference>
<evidence type="ECO:0000313" key="11">
    <source>
        <dbReference type="Proteomes" id="UP000361468"/>
    </source>
</evidence>
<evidence type="ECO:0000313" key="9">
    <source>
        <dbReference type="EMBL" id="VVE66656.1"/>
    </source>
</evidence>
<accession>A0A378YUN1</accession>
<dbReference type="PROSITE" id="PS50110">
    <property type="entry name" value="RESPONSE_REGULATORY"/>
    <property type="match status" value="1"/>
</dbReference>
<keyword evidence="3" id="KW-0238">DNA-binding</keyword>
<dbReference type="AlphaFoldDB" id="A0A378YUN1"/>
<dbReference type="GO" id="GO:0003677">
    <property type="term" value="F:DNA binding"/>
    <property type="evidence" value="ECO:0007669"/>
    <property type="project" value="UniProtKB-KW"/>
</dbReference>
<dbReference type="SUPFAM" id="SSF52172">
    <property type="entry name" value="CheY-like"/>
    <property type="match status" value="1"/>
</dbReference>
<evidence type="ECO:0000313" key="8">
    <source>
        <dbReference type="EMBL" id="SUA80896.1"/>
    </source>
</evidence>
<dbReference type="KEGG" id="ppno:DA70_10845"/>
<reference evidence="9 11" key="2">
    <citation type="submission" date="2019-08" db="EMBL/GenBank/DDBJ databases">
        <authorList>
            <person name="Peeters C."/>
        </authorList>
    </citation>
    <scope>NUCLEOTIDE SEQUENCE [LARGE SCALE GENOMIC DNA]</scope>
    <source>
        <strain evidence="9 11">LMG 31119</strain>
    </source>
</reference>
<dbReference type="InterPro" id="IPR011006">
    <property type="entry name" value="CheY-like_superfamily"/>
</dbReference>
<dbReference type="SUPFAM" id="SSF46894">
    <property type="entry name" value="C-terminal effector domain of the bipartite response regulators"/>
    <property type="match status" value="1"/>
</dbReference>
<evidence type="ECO:0000259" key="7">
    <source>
        <dbReference type="PROSITE" id="PS50110"/>
    </source>
</evidence>
<dbReference type="EMBL" id="UGSG01000001">
    <property type="protein sequence ID" value="SUA80896.1"/>
    <property type="molecule type" value="Genomic_DNA"/>
</dbReference>
<gene>
    <name evidence="8" type="primary">uvrY_3</name>
    <name evidence="8" type="ORF">NCTC13160_03985</name>
    <name evidence="9" type="ORF">PPN31119_02349</name>
</gene>
<dbReference type="Proteomes" id="UP000254573">
    <property type="component" value="Unassembled WGS sequence"/>
</dbReference>
<reference evidence="8 10" key="1">
    <citation type="submission" date="2018-06" db="EMBL/GenBank/DDBJ databases">
        <authorList>
            <consortium name="Pathogen Informatics"/>
            <person name="Doyle S."/>
        </authorList>
    </citation>
    <scope>NUCLEOTIDE SEQUENCE [LARGE SCALE GENOMIC DNA]</scope>
    <source>
        <strain evidence="8 10">NCTC13160</strain>
    </source>
</reference>